<dbReference type="GO" id="GO:0006270">
    <property type="term" value="P:DNA replication initiation"/>
    <property type="evidence" value="ECO:0007669"/>
    <property type="project" value="TreeGrafter"/>
</dbReference>
<dbReference type="InterPro" id="IPR027417">
    <property type="entry name" value="P-loop_NTPase"/>
</dbReference>
<evidence type="ECO:0000256" key="1">
    <source>
        <dbReference type="ARBA" id="ARBA00004123"/>
    </source>
</evidence>
<keyword evidence="11" id="KW-1185">Reference proteome</keyword>
<evidence type="ECO:0000259" key="9">
    <source>
        <dbReference type="Pfam" id="PF21639"/>
    </source>
</evidence>
<evidence type="ECO:0000313" key="11">
    <source>
        <dbReference type="Proteomes" id="UP001377567"/>
    </source>
</evidence>
<dbReference type="Gene3D" id="3.40.50.300">
    <property type="entry name" value="P-loop containing nucleotide triphosphate hydrolases"/>
    <property type="match status" value="1"/>
</dbReference>
<dbReference type="Pfam" id="PF21639">
    <property type="entry name" value="ORC5_lid"/>
    <property type="match status" value="1"/>
</dbReference>
<evidence type="ECO:0000313" key="10">
    <source>
        <dbReference type="EMBL" id="GMM57815.1"/>
    </source>
</evidence>
<dbReference type="SUPFAM" id="SSF52540">
    <property type="entry name" value="P-loop containing nucleoside triphosphate hydrolases"/>
    <property type="match status" value="1"/>
</dbReference>
<evidence type="ECO:0000256" key="4">
    <source>
        <dbReference type="ARBA" id="ARBA00022741"/>
    </source>
</evidence>
<feature type="domain" description="Orc1-like AAA ATPase" evidence="7">
    <location>
        <begin position="31"/>
        <end position="178"/>
    </location>
</feature>
<evidence type="ECO:0000259" key="8">
    <source>
        <dbReference type="Pfam" id="PF14630"/>
    </source>
</evidence>
<evidence type="ECO:0000256" key="5">
    <source>
        <dbReference type="ARBA" id="ARBA00022840"/>
    </source>
</evidence>
<organism evidence="10 11">
    <name type="scientific">Maudiozyma humilis</name>
    <name type="common">Sour dough yeast</name>
    <name type="synonym">Kazachstania humilis</name>
    <dbReference type="NCBI Taxonomy" id="51915"/>
    <lineage>
        <taxon>Eukaryota</taxon>
        <taxon>Fungi</taxon>
        <taxon>Dikarya</taxon>
        <taxon>Ascomycota</taxon>
        <taxon>Saccharomycotina</taxon>
        <taxon>Saccharomycetes</taxon>
        <taxon>Saccharomycetales</taxon>
        <taxon>Saccharomycetaceae</taxon>
        <taxon>Maudiozyma</taxon>
    </lineage>
</organism>
<dbReference type="PANTHER" id="PTHR12705">
    <property type="entry name" value="ORIGIN RECOGNITION COMPLEX SUBUNIT 5"/>
    <property type="match status" value="1"/>
</dbReference>
<comment type="caution">
    <text evidence="10">The sequence shown here is derived from an EMBL/GenBank/DDBJ whole genome shotgun (WGS) entry which is preliminary data.</text>
</comment>
<protein>
    <submittedName>
        <fullName evidence="10">Origin recognition complex subunit 5</fullName>
    </submittedName>
</protein>
<dbReference type="InterPro" id="IPR048866">
    <property type="entry name" value="ORC5_lid"/>
</dbReference>
<evidence type="ECO:0000256" key="6">
    <source>
        <dbReference type="ARBA" id="ARBA00023242"/>
    </source>
</evidence>
<dbReference type="InterPro" id="IPR047088">
    <property type="entry name" value="ORC5_C"/>
</dbReference>
<reference evidence="10 11" key="1">
    <citation type="journal article" date="2023" name="Elife">
        <title>Identification of key yeast species and microbe-microbe interactions impacting larval growth of Drosophila in the wild.</title>
        <authorList>
            <person name="Mure A."/>
            <person name="Sugiura Y."/>
            <person name="Maeda R."/>
            <person name="Honda K."/>
            <person name="Sakurai N."/>
            <person name="Takahashi Y."/>
            <person name="Watada M."/>
            <person name="Katoh T."/>
            <person name="Gotoh A."/>
            <person name="Gotoh Y."/>
            <person name="Taniguchi I."/>
            <person name="Nakamura K."/>
            <person name="Hayashi T."/>
            <person name="Katayama T."/>
            <person name="Uemura T."/>
            <person name="Hattori Y."/>
        </authorList>
    </citation>
    <scope>NUCLEOTIDE SEQUENCE [LARGE SCALE GENOMIC DNA]</scope>
    <source>
        <strain evidence="10 11">KH-74</strain>
    </source>
</reference>
<dbReference type="Pfam" id="PF13191">
    <property type="entry name" value="AAA_16"/>
    <property type="match status" value="1"/>
</dbReference>
<evidence type="ECO:0000256" key="3">
    <source>
        <dbReference type="ARBA" id="ARBA00022705"/>
    </source>
</evidence>
<dbReference type="PANTHER" id="PTHR12705:SF0">
    <property type="entry name" value="ORIGIN RECOGNITION COMPLEX SUBUNIT 5"/>
    <property type="match status" value="1"/>
</dbReference>
<comment type="subcellular location">
    <subcellularLocation>
        <location evidence="1">Nucleus</location>
    </subcellularLocation>
</comment>
<sequence length="479" mass="52810">MNCISTTDHQCFPDPLHRAEAPIAHPISMSVVGREYQLRCLNSFLSPDPSLAVQTLLLQGAAGTGKTHTLKAWLDEHPEVPTAILRSTALVTWKPLLQAVARGVQAGLRKSNQSSSSSLPAPLDPLQVEDLAGLISQLTTLFTTYDCPQTFLLVLDDLDQLQDLDATILPMFLRLHELLPAGCPMRTVHIVRDAQFVGRYAPFQLPVVVFPRYTEEELLPALTGALATSTSDNTIDASFLKLLIQAFYSYTGSDIAALRDLALLKWPQYSKEVAGMDSGAPTAELYRRTRHLFVSPDDSLASESSNTTSSTNYELSDISKWLLIAAYFCSYSEARYDPSLFAHRQDMKHGRSPYGRRKAREINPTHLQPNTFQVERLLAIYQAIAPADGSSTGASASTSGSLRALLNEPLRHANVEVFQNIAELYQLKVLSTNNVNTGGNLDFLSPKIKWKVNVGWEIVLEVANSVQFDLRAYFSEVGG</sequence>
<name>A0AAV5S2C7_MAUHU</name>
<comment type="similarity">
    <text evidence="2">Belongs to the ORC5 family.</text>
</comment>
<keyword evidence="4" id="KW-0547">Nucleotide-binding</keyword>
<keyword evidence="6" id="KW-0539">Nucleus</keyword>
<gene>
    <name evidence="10" type="ORF">DAKH74_044310</name>
</gene>
<feature type="domain" description="ORC5 lid" evidence="9">
    <location>
        <begin position="238"/>
        <end position="293"/>
    </location>
</feature>
<evidence type="ECO:0000259" key="7">
    <source>
        <dbReference type="Pfam" id="PF13191"/>
    </source>
</evidence>
<dbReference type="InterPro" id="IPR041664">
    <property type="entry name" value="AAA_16"/>
</dbReference>
<dbReference type="InterPro" id="IPR020796">
    <property type="entry name" value="ORC5"/>
</dbReference>
<dbReference type="Pfam" id="PF14630">
    <property type="entry name" value="ORC5_C"/>
    <property type="match status" value="1"/>
</dbReference>
<feature type="domain" description="Origin recognition complex subunit 5 C-terminal" evidence="8">
    <location>
        <begin position="315"/>
        <end position="474"/>
    </location>
</feature>
<dbReference type="GO" id="GO:0005664">
    <property type="term" value="C:nuclear origin of replication recognition complex"/>
    <property type="evidence" value="ECO:0007669"/>
    <property type="project" value="TreeGrafter"/>
</dbReference>
<dbReference type="Proteomes" id="UP001377567">
    <property type="component" value="Unassembled WGS sequence"/>
</dbReference>
<accession>A0AAV5S2C7</accession>
<dbReference type="AlphaFoldDB" id="A0AAV5S2C7"/>
<dbReference type="EMBL" id="BTGD01000016">
    <property type="protein sequence ID" value="GMM57815.1"/>
    <property type="molecule type" value="Genomic_DNA"/>
</dbReference>
<proteinExistence type="inferred from homology"/>
<keyword evidence="3" id="KW-0235">DNA replication</keyword>
<dbReference type="GO" id="GO:0003688">
    <property type="term" value="F:DNA replication origin binding"/>
    <property type="evidence" value="ECO:0007669"/>
    <property type="project" value="TreeGrafter"/>
</dbReference>
<keyword evidence="5" id="KW-0067">ATP-binding</keyword>
<evidence type="ECO:0000256" key="2">
    <source>
        <dbReference type="ARBA" id="ARBA00006269"/>
    </source>
</evidence>